<evidence type="ECO:0000313" key="7">
    <source>
        <dbReference type="EMBL" id="MBM3332464.1"/>
    </source>
</evidence>
<dbReference type="InterPro" id="IPR022790">
    <property type="entry name" value="GH26_dom"/>
</dbReference>
<dbReference type="AlphaFoldDB" id="A0A937XH98"/>
<evidence type="ECO:0000313" key="8">
    <source>
        <dbReference type="Proteomes" id="UP000779900"/>
    </source>
</evidence>
<keyword evidence="2 4" id="KW-0378">Hydrolase</keyword>
<proteinExistence type="inferred from homology"/>
<dbReference type="InterPro" id="IPR000805">
    <property type="entry name" value="Glyco_hydro_26"/>
</dbReference>
<accession>A0A937XH98</accession>
<dbReference type="Gene3D" id="3.20.20.80">
    <property type="entry name" value="Glycosidases"/>
    <property type="match status" value="1"/>
</dbReference>
<dbReference type="SUPFAM" id="SSF51445">
    <property type="entry name" value="(Trans)glycosidases"/>
    <property type="match status" value="1"/>
</dbReference>
<dbReference type="PANTHER" id="PTHR40079">
    <property type="entry name" value="MANNAN ENDO-1,4-BETA-MANNOSIDASE E-RELATED"/>
    <property type="match status" value="1"/>
</dbReference>
<comment type="similarity">
    <text evidence="1 4">Belongs to the glycosyl hydrolase 26 family.</text>
</comment>
<feature type="domain" description="GH26" evidence="6">
    <location>
        <begin position="9"/>
        <end position="311"/>
    </location>
</feature>
<dbReference type="InterPro" id="IPR017853">
    <property type="entry name" value="GH"/>
</dbReference>
<evidence type="ECO:0000256" key="4">
    <source>
        <dbReference type="PROSITE-ProRule" id="PRU01100"/>
    </source>
</evidence>
<reference evidence="7" key="1">
    <citation type="submission" date="2019-03" db="EMBL/GenBank/DDBJ databases">
        <title>Lake Tanganyika Metagenome-Assembled Genomes (MAGs).</title>
        <authorList>
            <person name="Tran P."/>
        </authorList>
    </citation>
    <scope>NUCLEOTIDE SEQUENCE</scope>
    <source>
        <strain evidence="7">K_DeepCast_150m_m2_040</strain>
    </source>
</reference>
<organism evidence="7 8">
    <name type="scientific">candidate division WOR-3 bacterium</name>
    <dbReference type="NCBI Taxonomy" id="2052148"/>
    <lineage>
        <taxon>Bacteria</taxon>
        <taxon>Bacteria division WOR-3</taxon>
    </lineage>
</organism>
<evidence type="ECO:0000256" key="3">
    <source>
        <dbReference type="ARBA" id="ARBA00023295"/>
    </source>
</evidence>
<dbReference type="GO" id="GO:0006080">
    <property type="term" value="P:substituted mannan metabolic process"/>
    <property type="evidence" value="ECO:0007669"/>
    <property type="project" value="InterPro"/>
</dbReference>
<gene>
    <name evidence="7" type="ORF">FJY68_11565</name>
</gene>
<dbReference type="PANTHER" id="PTHR40079:SF4">
    <property type="entry name" value="GH26 DOMAIN-CONTAINING PROTEIN-RELATED"/>
    <property type="match status" value="1"/>
</dbReference>
<sequence length="444" mass="50350">MQHVLRAVVSSLLLAASASAHYGAKFEPPDGFIYHGCGWDGYSSQARYNEMFPADHHPLVLQVVASMPGPRWFDVGHIVQSLTQNIVHPDSQYIEYGLHFQGRDTWMLDSVFALTTTMDHYIDTLAIALQTVNRPFFLRIGFEFNGWWNPYHPYIFPLAFRKLVTELRARDVPEFATVWCYEPDAEADFADSTGQGWKWYPGDDIVDWFGLDPFDMEHFNPALPDTERGQLTPKGRSEAFLRFAAERQKPVYLNELSARNVFIVPDSLDPQGDSGRADWFYWFDPFFQFVANHPEIKGWNYINLDWTRYQTYETWGDARLEINTEIRTRWVDSLMSPRFLNAGYDIASPVLETPRGAVLTPALKVRPNPGRGVFRIEFAVARSGGVNLVVSDAAGREVARPFHGHLAAGQHAVFWDAAALPAGVYFVRVRLGGAVSGTHLLVVQ</sequence>
<dbReference type="GO" id="GO:0016985">
    <property type="term" value="F:mannan endo-1,4-beta-mannosidase activity"/>
    <property type="evidence" value="ECO:0007669"/>
    <property type="project" value="InterPro"/>
</dbReference>
<evidence type="ECO:0000256" key="2">
    <source>
        <dbReference type="ARBA" id="ARBA00022801"/>
    </source>
</evidence>
<evidence type="ECO:0000256" key="5">
    <source>
        <dbReference type="SAM" id="SignalP"/>
    </source>
</evidence>
<dbReference type="PROSITE" id="PS51764">
    <property type="entry name" value="GH26"/>
    <property type="match status" value="1"/>
</dbReference>
<keyword evidence="5" id="KW-0732">Signal</keyword>
<feature type="active site" description="Proton donor" evidence="4">
    <location>
        <position position="143"/>
    </location>
</feature>
<keyword evidence="3 4" id="KW-0326">Glycosidase</keyword>
<comment type="caution">
    <text evidence="7">The sequence shown here is derived from an EMBL/GenBank/DDBJ whole genome shotgun (WGS) entry which is preliminary data.</text>
</comment>
<feature type="chain" id="PRO_5037689390" description="GH26 domain-containing protein" evidence="5">
    <location>
        <begin position="21"/>
        <end position="444"/>
    </location>
</feature>
<feature type="signal peptide" evidence="5">
    <location>
        <begin position="1"/>
        <end position="20"/>
    </location>
</feature>
<dbReference type="EMBL" id="VGIR01000090">
    <property type="protein sequence ID" value="MBM3332464.1"/>
    <property type="molecule type" value="Genomic_DNA"/>
</dbReference>
<dbReference type="Gene3D" id="2.60.40.4070">
    <property type="match status" value="1"/>
</dbReference>
<evidence type="ECO:0000256" key="1">
    <source>
        <dbReference type="ARBA" id="ARBA00007754"/>
    </source>
</evidence>
<name>A0A937XH98_UNCW3</name>
<protein>
    <recommendedName>
        <fullName evidence="6">GH26 domain-containing protein</fullName>
    </recommendedName>
</protein>
<feature type="active site" description="Nucleophile" evidence="4">
    <location>
        <position position="255"/>
    </location>
</feature>
<dbReference type="Proteomes" id="UP000779900">
    <property type="component" value="Unassembled WGS sequence"/>
</dbReference>
<evidence type="ECO:0000259" key="6">
    <source>
        <dbReference type="PROSITE" id="PS51764"/>
    </source>
</evidence>